<dbReference type="EMBL" id="HBIP01033761">
    <property type="protein sequence ID" value="CAE0505530.1"/>
    <property type="molecule type" value="Transcribed_RNA"/>
</dbReference>
<dbReference type="InterPro" id="IPR011022">
    <property type="entry name" value="Arrestin_C-like"/>
</dbReference>
<feature type="domain" description="Arrestin C-terminal-like" evidence="1">
    <location>
        <begin position="132"/>
        <end position="268"/>
    </location>
</feature>
<sequence length="356" mass="38630">MQEHRSTGQSHYVQTFSGKESLMKGEHMLAEKSVIQPGMYSYPFEFSLPETVPASMDWDQASGYKSALGFDGRASTAYFVQAIGMKTGTLSRDIKSEPLPFTVFNRDTVTPSGPFTVDDTQDSVVCCCFKGGSLSGSLTVATDVVEPGSKLSYSAELTNDGKGTIKFVEVSLKQRVTLFGSTFGNKPGSKRVFIRDLNQEKIPLAQDQLKPGGKANKFKGDLGPVPQDLPLTLSNLFVKIESYVELLAKMGPITKSFRLEAPVILGIVTRGSSAIMMGLSPPASPFPCVPPYGDSKEADPETTVQKWMLSYPKLDAPLDWSPLTFKPASLKLSTGAAATPADVDEDTEDYFRKSGW</sequence>
<dbReference type="PANTHER" id="PTHR11188:SF17">
    <property type="entry name" value="FI21816P1"/>
    <property type="match status" value="1"/>
</dbReference>
<dbReference type="InterPro" id="IPR014752">
    <property type="entry name" value="Arrestin-like_C"/>
</dbReference>
<evidence type="ECO:0000259" key="1">
    <source>
        <dbReference type="Pfam" id="PF02752"/>
    </source>
</evidence>
<dbReference type="Gene3D" id="2.60.40.640">
    <property type="match status" value="2"/>
</dbReference>
<dbReference type="AlphaFoldDB" id="A0A7S3R819"/>
<organism evidence="2">
    <name type="scientific">Dunaliella tertiolecta</name>
    <name type="common">Green alga</name>
    <dbReference type="NCBI Taxonomy" id="3047"/>
    <lineage>
        <taxon>Eukaryota</taxon>
        <taxon>Viridiplantae</taxon>
        <taxon>Chlorophyta</taxon>
        <taxon>core chlorophytes</taxon>
        <taxon>Chlorophyceae</taxon>
        <taxon>CS clade</taxon>
        <taxon>Chlamydomonadales</taxon>
        <taxon>Dunaliellaceae</taxon>
        <taxon>Dunaliella</taxon>
    </lineage>
</organism>
<dbReference type="Pfam" id="PF02752">
    <property type="entry name" value="Arrestin_C"/>
    <property type="match status" value="1"/>
</dbReference>
<dbReference type="GO" id="GO:0015031">
    <property type="term" value="P:protein transport"/>
    <property type="evidence" value="ECO:0007669"/>
    <property type="project" value="TreeGrafter"/>
</dbReference>
<proteinExistence type="predicted"/>
<gene>
    <name evidence="2" type="ORF">DTER00134_LOCUS20603</name>
</gene>
<accession>A0A7S3R819</accession>
<dbReference type="InterPro" id="IPR050357">
    <property type="entry name" value="Arrestin_domain-protein"/>
</dbReference>
<protein>
    <recommendedName>
        <fullName evidence="1">Arrestin C-terminal-like domain-containing protein</fullName>
    </recommendedName>
</protein>
<evidence type="ECO:0000313" key="2">
    <source>
        <dbReference type="EMBL" id="CAE0505530.1"/>
    </source>
</evidence>
<dbReference type="PANTHER" id="PTHR11188">
    <property type="entry name" value="ARRESTIN DOMAIN CONTAINING PROTEIN"/>
    <property type="match status" value="1"/>
</dbReference>
<dbReference type="GO" id="GO:0005737">
    <property type="term" value="C:cytoplasm"/>
    <property type="evidence" value="ECO:0007669"/>
    <property type="project" value="TreeGrafter"/>
</dbReference>
<name>A0A7S3R819_DUNTE</name>
<reference evidence="2" key="1">
    <citation type="submission" date="2021-01" db="EMBL/GenBank/DDBJ databases">
        <authorList>
            <person name="Corre E."/>
            <person name="Pelletier E."/>
            <person name="Niang G."/>
            <person name="Scheremetjew M."/>
            <person name="Finn R."/>
            <person name="Kale V."/>
            <person name="Holt S."/>
            <person name="Cochrane G."/>
            <person name="Meng A."/>
            <person name="Brown T."/>
            <person name="Cohen L."/>
        </authorList>
    </citation>
    <scope>NUCLEOTIDE SEQUENCE</scope>
    <source>
        <strain evidence="2">CCMP1320</strain>
    </source>
</reference>